<organism evidence="13 14">
    <name type="scientific">Cyclonatronum proteinivorum</name>
    <dbReference type="NCBI Taxonomy" id="1457365"/>
    <lineage>
        <taxon>Bacteria</taxon>
        <taxon>Pseudomonadati</taxon>
        <taxon>Balneolota</taxon>
        <taxon>Balneolia</taxon>
        <taxon>Balneolales</taxon>
        <taxon>Cyclonatronaceae</taxon>
        <taxon>Cyclonatronum</taxon>
    </lineage>
</organism>
<feature type="active site" evidence="10">
    <location>
        <position position="180"/>
    </location>
</feature>
<comment type="function">
    <text evidence="10">Site-specific tyrosine recombinase, which acts by catalyzing the cutting and rejoining of the recombining DNA molecules. The XerC-XerD complex is essential to convert dimers of the bacterial chromosome into monomers to permit their segregation at cell division. It also contributes to the segregational stability of plasmids.</text>
</comment>
<feature type="active site" evidence="10">
    <location>
        <position position="256"/>
    </location>
</feature>
<dbReference type="InterPro" id="IPR013762">
    <property type="entry name" value="Integrase-like_cat_sf"/>
</dbReference>
<dbReference type="HAMAP" id="MF_01808">
    <property type="entry name" value="Recomb_XerC_XerD"/>
    <property type="match status" value="1"/>
</dbReference>
<dbReference type="Gene3D" id="1.10.443.10">
    <property type="entry name" value="Intergrase catalytic core"/>
    <property type="match status" value="1"/>
</dbReference>
<dbReference type="InterPro" id="IPR050090">
    <property type="entry name" value="Tyrosine_recombinase_XerCD"/>
</dbReference>
<dbReference type="SUPFAM" id="SSF56349">
    <property type="entry name" value="DNA breaking-rejoining enzymes"/>
    <property type="match status" value="1"/>
</dbReference>
<dbReference type="PANTHER" id="PTHR30349">
    <property type="entry name" value="PHAGE INTEGRASE-RELATED"/>
    <property type="match status" value="1"/>
</dbReference>
<reference evidence="13 14" key="1">
    <citation type="submission" date="2018-03" db="EMBL/GenBank/DDBJ databases">
        <title>Phenotypic and genomic properties of Cyclonatronum proteinivorum gen. nov., sp. nov., a haloalkaliphilic bacteroidete from soda lakes possessing Na+-translocating rhodopsin.</title>
        <authorList>
            <person name="Toshchakov S.V."/>
            <person name="Korzhenkov A."/>
            <person name="Samarov N.I."/>
            <person name="Kublanov I.V."/>
            <person name="Muntyan M.S."/>
            <person name="Sorokin D.Y."/>
        </authorList>
    </citation>
    <scope>NUCLEOTIDE SEQUENCE [LARGE SCALE GENOMIC DNA]</scope>
    <source>
        <strain evidence="13 14">Omega</strain>
    </source>
</reference>
<dbReference type="Pfam" id="PF00589">
    <property type="entry name" value="Phage_integrase"/>
    <property type="match status" value="1"/>
</dbReference>
<dbReference type="RefSeq" id="WP_114985322.1">
    <property type="nucleotide sequence ID" value="NZ_CP027806.1"/>
</dbReference>
<dbReference type="InterPro" id="IPR004107">
    <property type="entry name" value="Integrase_SAM-like_N"/>
</dbReference>
<dbReference type="GO" id="GO:0005737">
    <property type="term" value="C:cytoplasm"/>
    <property type="evidence" value="ECO:0007669"/>
    <property type="project" value="UniProtKB-SubCell"/>
</dbReference>
<keyword evidence="8 10" id="KW-0233">DNA recombination</keyword>
<dbReference type="Gene3D" id="1.10.150.130">
    <property type="match status" value="1"/>
</dbReference>
<dbReference type="NCBIfam" id="NF001399">
    <property type="entry name" value="PRK00283.1"/>
    <property type="match status" value="1"/>
</dbReference>
<proteinExistence type="inferred from homology"/>
<dbReference type="KEGG" id="cprv:CYPRO_2966"/>
<dbReference type="Proteomes" id="UP000254808">
    <property type="component" value="Chromosome"/>
</dbReference>
<dbReference type="GO" id="GO:0009037">
    <property type="term" value="F:tyrosine-based site-specific recombinase activity"/>
    <property type="evidence" value="ECO:0007669"/>
    <property type="project" value="UniProtKB-UniRule"/>
</dbReference>
<dbReference type="InterPro" id="IPR002104">
    <property type="entry name" value="Integrase_catalytic"/>
</dbReference>
<feature type="active site" evidence="10">
    <location>
        <position position="279"/>
    </location>
</feature>
<protein>
    <recommendedName>
        <fullName evidence="10">Tyrosine recombinase XerC</fullName>
    </recommendedName>
</protein>
<keyword evidence="9 10" id="KW-0131">Cell cycle</keyword>
<keyword evidence="3 10" id="KW-0963">Cytoplasm</keyword>
<evidence type="ECO:0000256" key="5">
    <source>
        <dbReference type="ARBA" id="ARBA00022829"/>
    </source>
</evidence>
<dbReference type="InterPro" id="IPR011932">
    <property type="entry name" value="Recomb_XerD"/>
</dbReference>
<evidence type="ECO:0000313" key="13">
    <source>
        <dbReference type="EMBL" id="AXJ02203.1"/>
    </source>
</evidence>
<dbReference type="CDD" id="cd00798">
    <property type="entry name" value="INT_XerDC_C"/>
    <property type="match status" value="1"/>
</dbReference>
<name>A0A345UP01_9BACT</name>
<sequence>MAKESPFASLNRDYQHYLKLEKGLSGHTLDAYTRDIANYLDFIFAIQKVHDPAGISLRHIEDYLLELTETGFAPATIARNISSIRGFHLFLILEGHTTANPAQLVRLPKKALKLPEVLNPEQVSRMIEAVCSAEASSRTPLRDKAILELLYATGMRVSELTALDLSQLYPEIGFVRVFGKGSKERLIPAGAQAFEAVSNYTEQERADLVKPTADTGNAVFLNVRGGRLSRVSIWQLVKKAARLAGVNAPVYPHAFRHSFATHLLEGGADLRSVQQMLGHVSINTTEIYTHVDRSFLQQVYRDFHPRG</sequence>
<evidence type="ECO:0000256" key="1">
    <source>
        <dbReference type="ARBA" id="ARBA00004496"/>
    </source>
</evidence>
<evidence type="ECO:0000256" key="9">
    <source>
        <dbReference type="ARBA" id="ARBA00023306"/>
    </source>
</evidence>
<evidence type="ECO:0000256" key="7">
    <source>
        <dbReference type="ARBA" id="ARBA00023125"/>
    </source>
</evidence>
<feature type="active site" description="O-(3'-phospho-DNA)-tyrosine intermediate" evidence="10">
    <location>
        <position position="288"/>
    </location>
</feature>
<comment type="subunit">
    <text evidence="10">Forms a cyclic heterotetrameric complex composed of two molecules of XerC and two molecules of XerD.</text>
</comment>
<feature type="active site" evidence="10">
    <location>
        <position position="253"/>
    </location>
</feature>
<accession>A0A345UP01</accession>
<dbReference type="PROSITE" id="PS51898">
    <property type="entry name" value="TYR_RECOMBINASE"/>
    <property type="match status" value="1"/>
</dbReference>
<comment type="similarity">
    <text evidence="2">Belongs to the 'phage' integrase family. XerD subfamily.</text>
</comment>
<keyword evidence="4 10" id="KW-0132">Cell division</keyword>
<evidence type="ECO:0000256" key="10">
    <source>
        <dbReference type="HAMAP-Rule" id="MF_01808"/>
    </source>
</evidence>
<dbReference type="GO" id="GO:0051301">
    <property type="term" value="P:cell division"/>
    <property type="evidence" value="ECO:0007669"/>
    <property type="project" value="UniProtKB-KW"/>
</dbReference>
<dbReference type="NCBIfam" id="TIGR02225">
    <property type="entry name" value="recomb_XerD"/>
    <property type="match status" value="1"/>
</dbReference>
<dbReference type="Pfam" id="PF02899">
    <property type="entry name" value="Phage_int_SAM_1"/>
    <property type="match status" value="1"/>
</dbReference>
<dbReference type="GO" id="GO:0007059">
    <property type="term" value="P:chromosome segregation"/>
    <property type="evidence" value="ECO:0007669"/>
    <property type="project" value="UniProtKB-UniRule"/>
</dbReference>
<feature type="active site" evidence="10">
    <location>
        <position position="156"/>
    </location>
</feature>
<evidence type="ECO:0000256" key="3">
    <source>
        <dbReference type="ARBA" id="ARBA00022490"/>
    </source>
</evidence>
<dbReference type="GO" id="GO:0003677">
    <property type="term" value="F:DNA binding"/>
    <property type="evidence" value="ECO:0007669"/>
    <property type="project" value="UniProtKB-UniRule"/>
</dbReference>
<dbReference type="PANTHER" id="PTHR30349:SF81">
    <property type="entry name" value="TYROSINE RECOMBINASE XERC"/>
    <property type="match status" value="1"/>
</dbReference>
<evidence type="ECO:0000259" key="12">
    <source>
        <dbReference type="PROSITE" id="PS51900"/>
    </source>
</evidence>
<evidence type="ECO:0000256" key="8">
    <source>
        <dbReference type="ARBA" id="ARBA00023172"/>
    </source>
</evidence>
<evidence type="ECO:0000256" key="4">
    <source>
        <dbReference type="ARBA" id="ARBA00022618"/>
    </source>
</evidence>
<dbReference type="EMBL" id="CP027806">
    <property type="protein sequence ID" value="AXJ02203.1"/>
    <property type="molecule type" value="Genomic_DNA"/>
</dbReference>
<keyword evidence="5 10" id="KW-0159">Chromosome partition</keyword>
<evidence type="ECO:0000313" key="14">
    <source>
        <dbReference type="Proteomes" id="UP000254808"/>
    </source>
</evidence>
<feature type="domain" description="Tyr recombinase" evidence="11">
    <location>
        <begin position="113"/>
        <end position="301"/>
    </location>
</feature>
<dbReference type="OrthoDB" id="9801717at2"/>
<dbReference type="InterPro" id="IPR011010">
    <property type="entry name" value="DNA_brk_join_enz"/>
</dbReference>
<evidence type="ECO:0000256" key="2">
    <source>
        <dbReference type="ARBA" id="ARBA00010450"/>
    </source>
</evidence>
<dbReference type="InterPro" id="IPR023009">
    <property type="entry name" value="Tyrosine_recombinase_XerC/XerD"/>
</dbReference>
<evidence type="ECO:0000259" key="11">
    <source>
        <dbReference type="PROSITE" id="PS51898"/>
    </source>
</evidence>
<keyword evidence="14" id="KW-1185">Reference proteome</keyword>
<comment type="subcellular location">
    <subcellularLocation>
        <location evidence="1 10">Cytoplasm</location>
    </subcellularLocation>
</comment>
<dbReference type="PROSITE" id="PS51900">
    <property type="entry name" value="CB"/>
    <property type="match status" value="1"/>
</dbReference>
<evidence type="ECO:0000256" key="6">
    <source>
        <dbReference type="ARBA" id="ARBA00022908"/>
    </source>
</evidence>
<comment type="similarity">
    <text evidence="10">Belongs to the 'phage' integrase family. XerC subfamily.</text>
</comment>
<feature type="domain" description="Core-binding (CB)" evidence="12">
    <location>
        <begin position="5"/>
        <end position="92"/>
    </location>
</feature>
<dbReference type="InterPro" id="IPR044068">
    <property type="entry name" value="CB"/>
</dbReference>
<dbReference type="AlphaFoldDB" id="A0A345UP01"/>
<keyword evidence="6 10" id="KW-0229">DNA integration</keyword>
<dbReference type="GO" id="GO:0006313">
    <property type="term" value="P:DNA transposition"/>
    <property type="evidence" value="ECO:0007669"/>
    <property type="project" value="UniProtKB-UniRule"/>
</dbReference>
<keyword evidence="7 10" id="KW-0238">DNA-binding</keyword>
<dbReference type="InterPro" id="IPR010998">
    <property type="entry name" value="Integrase_recombinase_N"/>
</dbReference>
<gene>
    <name evidence="10" type="primary">xerC</name>
    <name evidence="13" type="ORF">CYPRO_2966</name>
</gene>